<reference evidence="1 2" key="1">
    <citation type="submission" date="2021-06" db="EMBL/GenBank/DDBJ databases">
        <title>Caerostris extrusa draft genome.</title>
        <authorList>
            <person name="Kono N."/>
            <person name="Arakawa K."/>
        </authorList>
    </citation>
    <scope>NUCLEOTIDE SEQUENCE [LARGE SCALE GENOMIC DNA]</scope>
</reference>
<comment type="caution">
    <text evidence="1">The sequence shown here is derived from an EMBL/GenBank/DDBJ whole genome shotgun (WGS) entry which is preliminary data.</text>
</comment>
<sequence length="85" mass="9305">MKPDWPRRGVGQVCVVVHCCHGNIEKAFLTDSVVEKNIHADSPNKSALHFEYGMIPAVIPQAVKKTFITHYPLKKGQHVSGAIAG</sequence>
<dbReference type="Proteomes" id="UP001054945">
    <property type="component" value="Unassembled WGS sequence"/>
</dbReference>
<organism evidence="1 2">
    <name type="scientific">Caerostris extrusa</name>
    <name type="common">Bark spider</name>
    <name type="synonym">Caerostris bankana</name>
    <dbReference type="NCBI Taxonomy" id="172846"/>
    <lineage>
        <taxon>Eukaryota</taxon>
        <taxon>Metazoa</taxon>
        <taxon>Ecdysozoa</taxon>
        <taxon>Arthropoda</taxon>
        <taxon>Chelicerata</taxon>
        <taxon>Arachnida</taxon>
        <taxon>Araneae</taxon>
        <taxon>Araneomorphae</taxon>
        <taxon>Entelegynae</taxon>
        <taxon>Araneoidea</taxon>
        <taxon>Araneidae</taxon>
        <taxon>Caerostris</taxon>
    </lineage>
</organism>
<gene>
    <name evidence="1" type="ORF">CEXT_120251</name>
</gene>
<protein>
    <submittedName>
        <fullName evidence="1">Uncharacterized protein</fullName>
    </submittedName>
</protein>
<dbReference type="AlphaFoldDB" id="A0AAV4XKT8"/>
<dbReference type="EMBL" id="BPLR01000388">
    <property type="protein sequence ID" value="GIY94429.1"/>
    <property type="molecule type" value="Genomic_DNA"/>
</dbReference>
<evidence type="ECO:0000313" key="1">
    <source>
        <dbReference type="EMBL" id="GIY94429.1"/>
    </source>
</evidence>
<keyword evidence="2" id="KW-1185">Reference proteome</keyword>
<evidence type="ECO:0000313" key="2">
    <source>
        <dbReference type="Proteomes" id="UP001054945"/>
    </source>
</evidence>
<proteinExistence type="predicted"/>
<accession>A0AAV4XKT8</accession>
<name>A0AAV4XKT8_CAEEX</name>